<dbReference type="Proteomes" id="UP000245369">
    <property type="component" value="Chromosome"/>
</dbReference>
<dbReference type="RefSeq" id="WP_002960229.1">
    <property type="nucleotide sequence ID" value="NZ_CP029490.1"/>
</dbReference>
<dbReference type="EMBL" id="CP029490">
    <property type="protein sequence ID" value="AWN21444.1"/>
    <property type="molecule type" value="Genomic_DNA"/>
</dbReference>
<evidence type="ECO:0000313" key="2">
    <source>
        <dbReference type="Proteomes" id="UP000245369"/>
    </source>
</evidence>
<protein>
    <submittedName>
        <fullName evidence="1">Uncharacterized protein</fullName>
    </submittedName>
</protein>
<evidence type="ECO:0000313" key="1">
    <source>
        <dbReference type="EMBL" id="AWN21444.1"/>
    </source>
</evidence>
<accession>A0ABM6W6Y6</accession>
<sequence>MALDSETMDDLLADSLQLETQLRQEERQQLFYCGDLSQLVQQFKDRFLSLTESTQFQLFRYSNLHLGQLERYSLKHQEQEEDTYV</sequence>
<reference evidence="1 2" key="1">
    <citation type="submission" date="2018-05" db="EMBL/GenBank/DDBJ databases">
        <title>Complete genome sequences of Streptococcus sobrinus.</title>
        <authorList>
            <person name="Sales M."/>
            <person name="Jensen P.A."/>
        </authorList>
    </citation>
    <scope>NUCLEOTIDE SEQUENCE [LARGE SCALE GENOMIC DNA]</scope>
    <source>
        <strain evidence="1 2">SL1</strain>
    </source>
</reference>
<gene>
    <name evidence="1" type="ORF">DK182_08950</name>
</gene>
<proteinExistence type="predicted"/>
<organism evidence="1 2">
    <name type="scientific">Streptococcus sobrinus</name>
    <dbReference type="NCBI Taxonomy" id="1310"/>
    <lineage>
        <taxon>Bacteria</taxon>
        <taxon>Bacillati</taxon>
        <taxon>Bacillota</taxon>
        <taxon>Bacilli</taxon>
        <taxon>Lactobacillales</taxon>
        <taxon>Streptococcaceae</taxon>
        <taxon>Streptococcus</taxon>
    </lineage>
</organism>
<dbReference type="GeneID" id="93924632"/>
<name>A0ABM6W6Y6_9STRE</name>
<keyword evidence="2" id="KW-1185">Reference proteome</keyword>